<gene>
    <name evidence="3" type="ORF">AWU67_02660</name>
</gene>
<dbReference type="PROSITE" id="PS51257">
    <property type="entry name" value="PROKAR_LIPOPROTEIN"/>
    <property type="match status" value="1"/>
</dbReference>
<feature type="region of interest" description="Disordered" evidence="1">
    <location>
        <begin position="27"/>
        <end position="60"/>
    </location>
</feature>
<name>A0A0Y0MCX3_9MICO</name>
<evidence type="ECO:0000313" key="3">
    <source>
        <dbReference type="EMBL" id="AMB57946.1"/>
    </source>
</evidence>
<organism evidence="3 4">
    <name type="scientific">Microterricola viridarii</name>
    <dbReference type="NCBI Taxonomy" id="412690"/>
    <lineage>
        <taxon>Bacteria</taxon>
        <taxon>Bacillati</taxon>
        <taxon>Actinomycetota</taxon>
        <taxon>Actinomycetes</taxon>
        <taxon>Micrococcales</taxon>
        <taxon>Microbacteriaceae</taxon>
        <taxon>Microterricola</taxon>
    </lineage>
</organism>
<protein>
    <recommendedName>
        <fullName evidence="5">Iron ABC transporter ATP-binding protein</fullName>
    </recommendedName>
</protein>
<accession>A0A0Y0MCX3</accession>
<feature type="signal peptide" evidence="2">
    <location>
        <begin position="1"/>
        <end position="23"/>
    </location>
</feature>
<evidence type="ECO:0000313" key="4">
    <source>
        <dbReference type="Proteomes" id="UP000058305"/>
    </source>
</evidence>
<dbReference type="EMBL" id="CP014145">
    <property type="protein sequence ID" value="AMB57946.1"/>
    <property type="molecule type" value="Genomic_DNA"/>
</dbReference>
<keyword evidence="4" id="KW-1185">Reference proteome</keyword>
<reference evidence="4" key="2">
    <citation type="submission" date="2016-01" db="EMBL/GenBank/DDBJ databases">
        <title>First complete genome sequence of a species in the genus Microterricola, an extremophilic cold active enzyme producing strain ERGS5:02 isolated from Sikkim Himalaya.</title>
        <authorList>
            <person name="Kumar R."/>
            <person name="Singh D."/>
            <person name="Swarnkar M.K."/>
        </authorList>
    </citation>
    <scope>NUCLEOTIDE SEQUENCE [LARGE SCALE GENOMIC DNA]</scope>
    <source>
        <strain evidence="4">ERGS5:02</strain>
    </source>
</reference>
<feature type="chain" id="PRO_5039693169" description="Iron ABC transporter ATP-binding protein" evidence="2">
    <location>
        <begin position="24"/>
        <end position="200"/>
    </location>
</feature>
<evidence type="ECO:0000256" key="2">
    <source>
        <dbReference type="SAM" id="SignalP"/>
    </source>
</evidence>
<dbReference type="Proteomes" id="UP000058305">
    <property type="component" value="Chromosome"/>
</dbReference>
<dbReference type="KEGG" id="mvd:AWU67_02660"/>
<proteinExistence type="predicted"/>
<evidence type="ECO:0000256" key="1">
    <source>
        <dbReference type="SAM" id="MobiDB-lite"/>
    </source>
</evidence>
<sequence>MRARSRSLLLVGSLAAIAVLGLAGCSAEPTPESTPGGAATTEPTDGQSTPPTAEPTVEPGTPITIDCKTLLAPQDIYDFNPNVSTDPGFVPAEGSLAAAAVADNGIACGYLHQTSNELMNFSLSQPSPEQLTLALNAAAASSTPVPTYGTPPAVSGFFDPASGEIQVFTPKYWLTATSTMFGEPGDAEPLVRAAISHLPE</sequence>
<evidence type="ECO:0008006" key="5">
    <source>
        <dbReference type="Google" id="ProtNLM"/>
    </source>
</evidence>
<keyword evidence="2" id="KW-0732">Signal</keyword>
<reference evidence="3 4" key="1">
    <citation type="journal article" date="2016" name="J. Biotechnol.">
        <title>First complete genome sequence of a species in the genus Microterricola, an extremophilic cold active enzyme producing bacterial strain ERGS5:02 isolated from Sikkim Himalaya.</title>
        <authorList>
            <person name="Himanshu"/>
            <person name="Swarnkar M.K."/>
            <person name="Singh D."/>
            <person name="Kumar R."/>
        </authorList>
    </citation>
    <scope>NUCLEOTIDE SEQUENCE [LARGE SCALE GENOMIC DNA]</scope>
    <source>
        <strain evidence="3 4">ERGS5:02</strain>
    </source>
</reference>
<dbReference type="AlphaFoldDB" id="A0A0Y0MCX3"/>
<feature type="compositionally biased region" description="Polar residues" evidence="1">
    <location>
        <begin position="41"/>
        <end position="51"/>
    </location>
</feature>